<dbReference type="InterPro" id="IPR011990">
    <property type="entry name" value="TPR-like_helical_dom_sf"/>
</dbReference>
<gene>
    <name evidence="1" type="ORF">PACLA_8A058430</name>
</gene>
<dbReference type="SUPFAM" id="SSF48452">
    <property type="entry name" value="TPR-like"/>
    <property type="match status" value="4"/>
</dbReference>
<sequence length="1642" mass="188699">MDSFKISFVFDRAIYDQPFDIPSFNVPSRKNENWNWKDHFDKGLRDVKENNLNLAEQSLSRALKILSALPNSSKFNGEKATCFHTMAEIYLSRASQQLDDDGFCDMMVKGIALFEAERIYKYGSYKEDNEINTAILEAEVKFVHRVFGPSGVERFKEMSDRRILNRKKLDEVRSKVTNEYFPTLAKFPDWNSEDEERRCHEIESMYKKIYEDMKCFLVDILFHCSQIAGPAPCNFSIIGLGSTSRKEVTPYSDLEFSILVDNNSKNPSPEKRQYFRFLTYFIQMQIIKLGETILPSVGISSLNDFYSKNKEDDWFYDDVIPKGFSFDGMMPWACKTPLGRKEWRGQPAQEYIMTVDEMLKLQDVIPDSSMDSLKTANVFRSVCHLFGDEKLTMTYQQKLSARLTHIDSMRSFREQVLQIMESLLKTYGKEGMATQHFGTQQDVKKEVYRLTSLLVEQLSKFFLIFGQSSWQCVHEMRMKKILTEDGAKNLLAALSITTELRLKCYQKQGRQKEALPTVPQLSVTEDKNIPCPLSTAIVRLYQSLIPLKSVVFQILEIYKNHCLTKPERSVVSVLQEANFMDVSPMTTATAYLRVLQLPKAFDCLLSAKGGIMDNASRVNILLVLANCYQMVGKFHEAIECCREVETLCTGAPDVLETSSLLNALKTTMDIYMNQGLFQKAVQMYKQIVDFQERQDLNESFVKNELDFLNSSAVLFMNMKQYNKAEAILRSIIEMLRNQRKHYFSYFMCLNNLAVILLNADKLTEAKTILNDALEIASELYGENAVHPYFARCLTNLGEVHYYLQNIEEADRLLQLALIIYSHVHDQELIEPGIIEALIIKAQISRGHEKWNEMFNSLNKANEISKILYKGYPHPTAASVLFYLGICEQERGKFSEALSHYQEYLKIYENERMECQQSGHSCNTANVLIRIANVGKHCSYDVSYRLSCIEKALEIEEKCHGKESNHRHLAICFGTLGYLLIKENRESKGLEYLSKAMQMLEEINLDDDKVYGHAHLTIGELLGEQSPNKAEKHLRTAEAVLKKTFKDSSHVVLLQINSSLLKIFLQRNRIEDGLELAKQQRRLIDTMLSKSSVPNAGQLCQVVYLAEFYEASGRRNTAKEMYIDVIARLEEQVDPTDSEKDYLLLLLWKIQQRVVEIFRTDGMFCDAEAMLQRIASSVKKTTSQRQFAEKAHHDTLWNLAAVFTQTGRYSQAYELLDSLINIYEKDPKSIDTHTASCAFLVRGELNRRCFRFSLALQDLEKALKMAETFRGTAIRNDLLAQDCETYYAKIMNTIGLIYEQSSNLELALEYYLCCINTVAGIPPNMDTGIFHQNLADTLKKLGRLDDAIVHYKKSLEIREMLHSEDPVREDIATVLYHIALVQYTDKRPKDASETLDKLIPLRRELLEKGGSLQNYCAVLVLKGNCHIFEPGEAQQAKDAYEEAGKAFKIMTEGQPNLDYAGALSNLGYACFILNQWEQAIPKLQQALEMKRVIYEEKAKPEPEVALACRLLARALFKHQEYEKALPYFQEALEYFVVNQSADDETQCVLHIALCYGGLKNLVNALETFRKVEELCVRKSVSDSIRLDIHKTLADTFTEEEYGERPKVLYHLKEAEAIFKRIKRSETQEEELIEVQAKILSLEF</sequence>
<comment type="caution">
    <text evidence="1">The sequence shown here is derived from an EMBL/GenBank/DDBJ whole genome shotgun (WGS) entry which is preliminary data.</text>
</comment>
<dbReference type="Pfam" id="PF13174">
    <property type="entry name" value="TPR_6"/>
    <property type="match status" value="1"/>
</dbReference>
<name>A0A7D9HUQ3_PARCT</name>
<dbReference type="InterPro" id="IPR019734">
    <property type="entry name" value="TPR_rpt"/>
</dbReference>
<dbReference type="PROSITE" id="PS50005">
    <property type="entry name" value="TPR"/>
    <property type="match status" value="1"/>
</dbReference>
<protein>
    <recommendedName>
        <fullName evidence="3">Tetratricopeptide repeat 28-like</fullName>
    </recommendedName>
</protein>
<keyword evidence="2" id="KW-1185">Reference proteome</keyword>
<dbReference type="PANTHER" id="PTHR19959:SF119">
    <property type="entry name" value="FUNGAL LIPASE-LIKE DOMAIN-CONTAINING PROTEIN"/>
    <property type="match status" value="1"/>
</dbReference>
<dbReference type="Pfam" id="PF13424">
    <property type="entry name" value="TPR_12"/>
    <property type="match status" value="3"/>
</dbReference>
<reference evidence="1" key="1">
    <citation type="submission" date="2020-04" db="EMBL/GenBank/DDBJ databases">
        <authorList>
            <person name="Alioto T."/>
            <person name="Alioto T."/>
            <person name="Gomez Garrido J."/>
        </authorList>
    </citation>
    <scope>NUCLEOTIDE SEQUENCE</scope>
    <source>
        <strain evidence="1">A484AB</strain>
    </source>
</reference>
<proteinExistence type="predicted"/>
<dbReference type="Proteomes" id="UP001152795">
    <property type="component" value="Unassembled WGS sequence"/>
</dbReference>
<dbReference type="OrthoDB" id="5986190at2759"/>
<dbReference type="Gene3D" id="1.25.40.10">
    <property type="entry name" value="Tetratricopeptide repeat domain"/>
    <property type="match status" value="6"/>
</dbReference>
<organism evidence="1 2">
    <name type="scientific">Paramuricea clavata</name>
    <name type="common">Red gorgonian</name>
    <name type="synonym">Violescent sea-whip</name>
    <dbReference type="NCBI Taxonomy" id="317549"/>
    <lineage>
        <taxon>Eukaryota</taxon>
        <taxon>Metazoa</taxon>
        <taxon>Cnidaria</taxon>
        <taxon>Anthozoa</taxon>
        <taxon>Octocorallia</taxon>
        <taxon>Malacalcyonacea</taxon>
        <taxon>Plexauridae</taxon>
        <taxon>Paramuricea</taxon>
    </lineage>
</organism>
<evidence type="ECO:0000313" key="2">
    <source>
        <dbReference type="Proteomes" id="UP001152795"/>
    </source>
</evidence>
<evidence type="ECO:0000313" key="1">
    <source>
        <dbReference type="EMBL" id="CAB3990856.1"/>
    </source>
</evidence>
<accession>A0A7D9HUQ3</accession>
<dbReference type="EMBL" id="CACRXK020001738">
    <property type="protein sequence ID" value="CAB3990856.1"/>
    <property type="molecule type" value="Genomic_DNA"/>
</dbReference>
<evidence type="ECO:0008006" key="3">
    <source>
        <dbReference type="Google" id="ProtNLM"/>
    </source>
</evidence>
<dbReference type="SMART" id="SM00028">
    <property type="entry name" value="TPR"/>
    <property type="match status" value="15"/>
</dbReference>
<dbReference type="PANTHER" id="PTHR19959">
    <property type="entry name" value="KINESIN LIGHT CHAIN"/>
    <property type="match status" value="1"/>
</dbReference>